<reference evidence="7 9" key="1">
    <citation type="journal article" date="2004" name="Nature">
        <title>Genome duplication in the teleost fish Tetraodon nigroviridis reveals the early vertebrate proto-karyotype.</title>
        <authorList>
            <person name="Jaillon O."/>
            <person name="Aury J.-M."/>
            <person name="Brunet F."/>
            <person name="Petit J.-L."/>
            <person name="Stange-Thomann N."/>
            <person name="Mauceli E."/>
            <person name="Bouneau L."/>
            <person name="Fischer C."/>
            <person name="Ozouf-Costaz C."/>
            <person name="Bernot A."/>
            <person name="Nicaud S."/>
            <person name="Jaffe D."/>
            <person name="Fisher S."/>
            <person name="Lutfalla G."/>
            <person name="Dossat C."/>
            <person name="Segurens B."/>
            <person name="Dasilva C."/>
            <person name="Salanoubat M."/>
            <person name="Levy M."/>
            <person name="Boudet N."/>
            <person name="Castellano S."/>
            <person name="Anthouard V."/>
            <person name="Jubin C."/>
            <person name="Castelli V."/>
            <person name="Katinka M."/>
            <person name="Vacherie B."/>
            <person name="Biemont C."/>
            <person name="Skalli Z."/>
            <person name="Cattolico L."/>
            <person name="Poulain J."/>
            <person name="De Berardinis V."/>
            <person name="Cruaud C."/>
            <person name="Duprat S."/>
            <person name="Brottier P."/>
            <person name="Coutanceau J.-P."/>
            <person name="Gouzy J."/>
            <person name="Parra G."/>
            <person name="Lardier G."/>
            <person name="Chapple C."/>
            <person name="McKernan K.J."/>
            <person name="McEwan P."/>
            <person name="Bosak S."/>
            <person name="Kellis M."/>
            <person name="Volff J.-N."/>
            <person name="Guigo R."/>
            <person name="Zody M.C."/>
            <person name="Mesirov J."/>
            <person name="Lindblad-Toh K."/>
            <person name="Birren B."/>
            <person name="Nusbaum C."/>
            <person name="Kahn D."/>
            <person name="Robinson-Rechavi M."/>
            <person name="Laudet V."/>
            <person name="Schachter V."/>
            <person name="Quetier F."/>
            <person name="Saurin W."/>
            <person name="Scarpelli C."/>
            <person name="Wincker P."/>
            <person name="Lander E.S."/>
            <person name="Weissenbach J."/>
            <person name="Roest Crollius H."/>
        </authorList>
    </citation>
    <scope>NUCLEOTIDE SEQUENCE [LARGE SCALE GENOMIC DNA]</scope>
</reference>
<dbReference type="PROSITE" id="PS50023">
    <property type="entry name" value="LIM_DOMAIN_2"/>
    <property type="match status" value="1"/>
</dbReference>
<dbReference type="STRING" id="99883.ENSTNIP00000011827"/>
<reference evidence="8" key="3">
    <citation type="submission" date="2025-05" db="UniProtKB">
        <authorList>
            <consortium name="Ensembl"/>
        </authorList>
    </citation>
    <scope>IDENTIFICATION</scope>
</reference>
<evidence type="ECO:0000256" key="2">
    <source>
        <dbReference type="ARBA" id="ARBA00022833"/>
    </source>
</evidence>
<dbReference type="GeneTree" id="ENSGT00530000063872"/>
<dbReference type="PANTHER" id="PTHR15468:SF2">
    <property type="entry name" value="ZINC FINGER PROTEIN 185"/>
    <property type="match status" value="1"/>
</dbReference>
<sequence>MAKSLSMSNVPPPHSPDAGAEDGDQKMFVMFERKSSENDSPWDRWTSPTVYTITTAEEEEGEEEERPEDTQTETVTTITTIREIRSEPEPATEHYGTYSRTLIEEDQRVQTPPPEAKKPFVFVKEYINTTASSLQNMSTDGPYSSSTTFSSGSGSSTCTYCGELVGNDTKITIEHLNVNSHPHCFKCAVCGKQMGDLLDNMFIHGGKVNCETCYSRALD</sequence>
<evidence type="ECO:0000313" key="9">
    <source>
        <dbReference type="Proteomes" id="UP000007303"/>
    </source>
</evidence>
<evidence type="ECO:0000313" key="8">
    <source>
        <dbReference type="Ensembl" id="ENSTNIP00000011827.1"/>
    </source>
</evidence>
<dbReference type="Pfam" id="PF00412">
    <property type="entry name" value="LIM"/>
    <property type="match status" value="1"/>
</dbReference>
<keyword evidence="3 4" id="KW-0440">LIM domain</keyword>
<dbReference type="EMBL" id="CAAE01014573">
    <property type="protein sequence ID" value="CAF99108.1"/>
    <property type="molecule type" value="Genomic_DNA"/>
</dbReference>
<feature type="region of interest" description="Disordered" evidence="5">
    <location>
        <begin position="53"/>
        <end position="76"/>
    </location>
</feature>
<proteinExistence type="predicted"/>
<reference evidence="7" key="2">
    <citation type="submission" date="2004-02" db="EMBL/GenBank/DDBJ databases">
        <authorList>
            <consortium name="Genoscope"/>
            <consortium name="Whitehead Institute Centre for Genome Research"/>
        </authorList>
    </citation>
    <scope>NUCLEOTIDE SEQUENCE</scope>
</reference>
<feature type="region of interest" description="Disordered" evidence="5">
    <location>
        <begin position="1"/>
        <end position="26"/>
    </location>
</feature>
<gene>
    <name evidence="7" type="ORF">GSTENG00017072001</name>
</gene>
<keyword evidence="9" id="KW-1185">Reference proteome</keyword>
<dbReference type="Ensembl" id="ENSTNIT00000012017.1">
    <property type="protein sequence ID" value="ENSTNIP00000011827.1"/>
    <property type="gene ID" value="ENSTNIG00000008973.1"/>
</dbReference>
<dbReference type="GO" id="GO:0046872">
    <property type="term" value="F:metal ion binding"/>
    <property type="evidence" value="ECO:0007669"/>
    <property type="project" value="UniProtKB-KW"/>
</dbReference>
<evidence type="ECO:0000313" key="7">
    <source>
        <dbReference type="EMBL" id="CAF99108.1"/>
    </source>
</evidence>
<dbReference type="InterPro" id="IPR052621">
    <property type="entry name" value="Cell_Prolif/Cornif_Regul"/>
</dbReference>
<organism evidence="7">
    <name type="scientific">Tetraodon nigroviridis</name>
    <name type="common">Spotted green pufferfish</name>
    <name type="synonym">Chelonodon nigroviridis</name>
    <dbReference type="NCBI Taxonomy" id="99883"/>
    <lineage>
        <taxon>Eukaryota</taxon>
        <taxon>Metazoa</taxon>
        <taxon>Chordata</taxon>
        <taxon>Craniata</taxon>
        <taxon>Vertebrata</taxon>
        <taxon>Euteleostomi</taxon>
        <taxon>Actinopterygii</taxon>
        <taxon>Neopterygii</taxon>
        <taxon>Teleostei</taxon>
        <taxon>Neoteleostei</taxon>
        <taxon>Acanthomorphata</taxon>
        <taxon>Eupercaria</taxon>
        <taxon>Tetraodontiformes</taxon>
        <taxon>Tetradontoidea</taxon>
        <taxon>Tetraodontidae</taxon>
        <taxon>Tetraodon</taxon>
    </lineage>
</organism>
<evidence type="ECO:0000256" key="4">
    <source>
        <dbReference type="PROSITE-ProRule" id="PRU00125"/>
    </source>
</evidence>
<feature type="compositionally biased region" description="Acidic residues" evidence="5">
    <location>
        <begin position="56"/>
        <end position="71"/>
    </location>
</feature>
<dbReference type="KEGG" id="tng:GSTEN00017072G001"/>
<evidence type="ECO:0000256" key="1">
    <source>
        <dbReference type="ARBA" id="ARBA00022723"/>
    </source>
</evidence>
<feature type="domain" description="LIM zinc-binding" evidence="6">
    <location>
        <begin position="156"/>
        <end position="219"/>
    </location>
</feature>
<protein>
    <submittedName>
        <fullName evidence="7">Chromosome 1 SCAF14573, whole genome shotgun sequence</fullName>
    </submittedName>
</protein>
<dbReference type="CDD" id="cd08368">
    <property type="entry name" value="LIM"/>
    <property type="match status" value="1"/>
</dbReference>
<dbReference type="InterPro" id="IPR001781">
    <property type="entry name" value="Znf_LIM"/>
</dbReference>
<name>Q4SJS4_TETNG</name>
<accession>Q4SJS4</accession>
<dbReference type="HOGENOM" id="CLU_105672_0_0_1"/>
<evidence type="ECO:0000256" key="3">
    <source>
        <dbReference type="ARBA" id="ARBA00023038"/>
    </source>
</evidence>
<dbReference type="Proteomes" id="UP000007303">
    <property type="component" value="Unassembled WGS sequence"/>
</dbReference>
<dbReference type="OMA" id="NINCHPR"/>
<keyword evidence="1 4" id="KW-0479">Metal-binding</keyword>
<dbReference type="SMART" id="SM00132">
    <property type="entry name" value="LIM"/>
    <property type="match status" value="1"/>
</dbReference>
<evidence type="ECO:0000256" key="5">
    <source>
        <dbReference type="SAM" id="MobiDB-lite"/>
    </source>
</evidence>
<dbReference type="PANTHER" id="PTHR15468">
    <property type="entry name" value="ZNF185"/>
    <property type="match status" value="1"/>
</dbReference>
<keyword evidence="2 4" id="KW-0862">Zinc</keyword>
<dbReference type="OrthoDB" id="8909291at2759"/>
<dbReference type="Gene3D" id="2.10.110.10">
    <property type="entry name" value="Cysteine Rich Protein"/>
    <property type="match status" value="1"/>
</dbReference>
<dbReference type="AlphaFoldDB" id="Q4SJS4"/>
<evidence type="ECO:0000259" key="6">
    <source>
        <dbReference type="PROSITE" id="PS50023"/>
    </source>
</evidence>